<keyword evidence="2" id="KW-1185">Reference proteome</keyword>
<organism evidence="1 2">
    <name type="scientific">Lichenicoccus roseus</name>
    <dbReference type="NCBI Taxonomy" id="2683649"/>
    <lineage>
        <taxon>Bacteria</taxon>
        <taxon>Pseudomonadati</taxon>
        <taxon>Pseudomonadota</taxon>
        <taxon>Alphaproteobacteria</taxon>
        <taxon>Acetobacterales</taxon>
        <taxon>Acetobacteraceae</taxon>
        <taxon>Lichenicoccus</taxon>
    </lineage>
</organism>
<name>A0A5R9J9J1_9PROT</name>
<dbReference type="EMBL" id="VCDI01000001">
    <property type="protein sequence ID" value="TLU74245.1"/>
    <property type="molecule type" value="Genomic_DNA"/>
</dbReference>
<reference evidence="1 2" key="1">
    <citation type="submission" date="2019-05" db="EMBL/GenBank/DDBJ databases">
        <authorList>
            <person name="Pankratov T."/>
            <person name="Grouzdev D."/>
        </authorList>
    </citation>
    <scope>NUCLEOTIDE SEQUENCE [LARGE SCALE GENOMIC DNA]</scope>
    <source>
        <strain evidence="1 2">KEBCLARHB70R</strain>
    </source>
</reference>
<comment type="caution">
    <text evidence="1">The sequence shown here is derived from an EMBL/GenBank/DDBJ whole genome shotgun (WGS) entry which is preliminary data.</text>
</comment>
<gene>
    <name evidence="1" type="ORF">FE263_03340</name>
</gene>
<dbReference type="AlphaFoldDB" id="A0A5R9J9J1"/>
<dbReference type="RefSeq" id="WP_138324497.1">
    <property type="nucleotide sequence ID" value="NZ_VCDI01000001.1"/>
</dbReference>
<dbReference type="OrthoDB" id="7284833at2"/>
<dbReference type="SUPFAM" id="SSF48452">
    <property type="entry name" value="TPR-like"/>
    <property type="match status" value="1"/>
</dbReference>
<dbReference type="InterPro" id="IPR011990">
    <property type="entry name" value="TPR-like_helical_dom_sf"/>
</dbReference>
<accession>A0A5R9J9J1</accession>
<dbReference type="Proteomes" id="UP000305654">
    <property type="component" value="Unassembled WGS sequence"/>
</dbReference>
<evidence type="ECO:0000313" key="1">
    <source>
        <dbReference type="EMBL" id="TLU74245.1"/>
    </source>
</evidence>
<sequence length="475" mass="50500">MPRKRSPAARRPVGAGLADAAALVTHGAHSEASTLIDALLEADPADAGAWFQRARLLAAHGEVSAAMIACGRAFDLWPDIAPLCQLMLELADSPGAAADPEQAGRLALAEQSLLAATPDDAELHSRIATRLSAAGDLRAALPHLRIAAPVLGHRDSALWNYTSALSLTGGHHELLGSEPLLRALASEVPPPFAPYVHLANARLALHHDRRAMLAQRATLSRSPRWLDAAGLATLLERSLARRRPLGMILLSPADARLATYASRQAALRLDPDELSAVANSVWLGWFGTSIESAGPVAAQRFASLLLAGLLQADVVGLPDTALLDAEPESFGFLAELQSVVLQRPDRHFAASDIMLALHDAMPFLRPLLEGLPFLGHVGCHPDLADRLARFCRIAETRTWLLPAPLDRLETPTALRAGGQALDRLDQVLETLSVPFEGALFLVGAGPLGVVCTAQIRALGGIAIPVDTVMDRWMAE</sequence>
<protein>
    <submittedName>
        <fullName evidence="1">Uncharacterized protein</fullName>
    </submittedName>
</protein>
<dbReference type="Gene3D" id="1.25.40.10">
    <property type="entry name" value="Tetratricopeptide repeat domain"/>
    <property type="match status" value="1"/>
</dbReference>
<proteinExistence type="predicted"/>
<evidence type="ECO:0000313" key="2">
    <source>
        <dbReference type="Proteomes" id="UP000305654"/>
    </source>
</evidence>